<evidence type="ECO:0000256" key="1">
    <source>
        <dbReference type="ARBA" id="ARBA00004567"/>
    </source>
</evidence>
<evidence type="ECO:0000256" key="6">
    <source>
        <dbReference type="ARBA" id="ARBA00023132"/>
    </source>
</evidence>
<accession>A0A804Q6T7</accession>
<keyword evidence="7" id="KW-0539">Nucleus</keyword>
<feature type="transmembrane region" description="Helical" evidence="8">
    <location>
        <begin position="125"/>
        <end position="147"/>
    </location>
</feature>
<dbReference type="Gramene" id="Zm00001eb307710_T001">
    <property type="protein sequence ID" value="Zm00001eb307710_P001"/>
    <property type="gene ID" value="Zm00001eb307710"/>
</dbReference>
<protein>
    <submittedName>
        <fullName evidence="9">Uncharacterized protein</fullName>
    </submittedName>
</protein>
<dbReference type="InterPro" id="IPR007252">
    <property type="entry name" value="Nup84/Nup107"/>
</dbReference>
<dbReference type="GO" id="GO:0015031">
    <property type="term" value="P:protein transport"/>
    <property type="evidence" value="ECO:0007669"/>
    <property type="project" value="UniProtKB-KW"/>
</dbReference>
<keyword evidence="5" id="KW-0811">Translocation</keyword>
<dbReference type="GO" id="GO:0017056">
    <property type="term" value="F:structural constituent of nuclear pore"/>
    <property type="evidence" value="ECO:0007669"/>
    <property type="project" value="InterPro"/>
</dbReference>
<evidence type="ECO:0000256" key="7">
    <source>
        <dbReference type="ARBA" id="ARBA00023242"/>
    </source>
</evidence>
<name>A0A804Q6T7_MAIZE</name>
<dbReference type="Proteomes" id="UP000007305">
    <property type="component" value="Chromosome 7"/>
</dbReference>
<keyword evidence="8" id="KW-0812">Transmembrane</keyword>
<dbReference type="EnsemblPlants" id="Zm00001eb307710_T001">
    <property type="protein sequence ID" value="Zm00001eb307710_P001"/>
    <property type="gene ID" value="Zm00001eb307710"/>
</dbReference>
<dbReference type="InParanoid" id="A0A804Q6T7"/>
<dbReference type="GO" id="GO:0051028">
    <property type="term" value="P:mRNA transport"/>
    <property type="evidence" value="ECO:0007669"/>
    <property type="project" value="UniProtKB-KW"/>
</dbReference>
<evidence type="ECO:0000256" key="5">
    <source>
        <dbReference type="ARBA" id="ARBA00023010"/>
    </source>
</evidence>
<comment type="subcellular location">
    <subcellularLocation>
        <location evidence="1">Nucleus</location>
        <location evidence="1">Nuclear pore complex</location>
    </subcellularLocation>
</comment>
<dbReference type="GO" id="GO:0005643">
    <property type="term" value="C:nuclear pore"/>
    <property type="evidence" value="ECO:0007669"/>
    <property type="project" value="UniProtKB-SubCell"/>
</dbReference>
<sequence>MGGLALGSDRPWSTAKRRSLDWDSLLRCGDGGRGGSYAPDPRKSSGLSVLVPVKITRKLLIRALTHSNTLFREFSLISMRRIPELPAGPHKLLAFLVETLKQKENLISLEDPEVSDNLLEFEDRVWSLLLMPMNIFSFIQIILLFLCNEYNKYS</sequence>
<organism evidence="9 10">
    <name type="scientific">Zea mays</name>
    <name type="common">Maize</name>
    <dbReference type="NCBI Taxonomy" id="4577"/>
    <lineage>
        <taxon>Eukaryota</taxon>
        <taxon>Viridiplantae</taxon>
        <taxon>Streptophyta</taxon>
        <taxon>Embryophyta</taxon>
        <taxon>Tracheophyta</taxon>
        <taxon>Spermatophyta</taxon>
        <taxon>Magnoliopsida</taxon>
        <taxon>Liliopsida</taxon>
        <taxon>Poales</taxon>
        <taxon>Poaceae</taxon>
        <taxon>PACMAD clade</taxon>
        <taxon>Panicoideae</taxon>
        <taxon>Andropogonodae</taxon>
        <taxon>Andropogoneae</taxon>
        <taxon>Tripsacinae</taxon>
        <taxon>Zea</taxon>
    </lineage>
</organism>
<reference evidence="9" key="2">
    <citation type="submission" date="2019-07" db="EMBL/GenBank/DDBJ databases">
        <authorList>
            <person name="Seetharam A."/>
            <person name="Woodhouse M."/>
            <person name="Cannon E."/>
        </authorList>
    </citation>
    <scope>NUCLEOTIDE SEQUENCE [LARGE SCALE GENOMIC DNA]</scope>
    <source>
        <strain evidence="9">cv. B73</strain>
    </source>
</reference>
<evidence type="ECO:0000256" key="2">
    <source>
        <dbReference type="ARBA" id="ARBA00022448"/>
    </source>
</evidence>
<keyword evidence="6" id="KW-0906">Nuclear pore complex</keyword>
<reference evidence="10" key="1">
    <citation type="submission" date="2015-12" db="EMBL/GenBank/DDBJ databases">
        <title>Update maize B73 reference genome by single molecule sequencing technologies.</title>
        <authorList>
            <consortium name="Maize Genome Sequencing Project"/>
            <person name="Ware D."/>
        </authorList>
    </citation>
    <scope>NUCLEOTIDE SEQUENCE [LARGE SCALE GENOMIC DNA]</scope>
    <source>
        <strain evidence="10">cv. B73</strain>
    </source>
</reference>
<keyword evidence="2" id="KW-0813">Transport</keyword>
<keyword evidence="4" id="KW-0653">Protein transport</keyword>
<keyword evidence="8" id="KW-1133">Transmembrane helix</keyword>
<reference evidence="9" key="3">
    <citation type="submission" date="2021-05" db="UniProtKB">
        <authorList>
            <consortium name="EnsemblPlants"/>
        </authorList>
    </citation>
    <scope>IDENTIFICATION</scope>
    <source>
        <strain evidence="9">cv. B73</strain>
    </source>
</reference>
<evidence type="ECO:0000313" key="9">
    <source>
        <dbReference type="EnsemblPlants" id="Zm00001eb307710_P001"/>
    </source>
</evidence>
<dbReference type="PANTHER" id="PTHR13003">
    <property type="entry name" value="NUP107-RELATED"/>
    <property type="match status" value="1"/>
</dbReference>
<dbReference type="PANTHER" id="PTHR13003:SF2">
    <property type="entry name" value="NUCLEAR PORE COMPLEX PROTEIN NUP107"/>
    <property type="match status" value="1"/>
</dbReference>
<evidence type="ECO:0000256" key="8">
    <source>
        <dbReference type="SAM" id="Phobius"/>
    </source>
</evidence>
<keyword evidence="3" id="KW-0509">mRNA transport</keyword>
<evidence type="ECO:0000256" key="3">
    <source>
        <dbReference type="ARBA" id="ARBA00022816"/>
    </source>
</evidence>
<keyword evidence="8" id="KW-0472">Membrane</keyword>
<keyword evidence="10" id="KW-1185">Reference proteome</keyword>
<evidence type="ECO:0000256" key="4">
    <source>
        <dbReference type="ARBA" id="ARBA00022927"/>
    </source>
</evidence>
<proteinExistence type="predicted"/>
<dbReference type="AlphaFoldDB" id="A0A804Q6T7"/>
<evidence type="ECO:0000313" key="10">
    <source>
        <dbReference type="Proteomes" id="UP000007305"/>
    </source>
</evidence>